<evidence type="ECO:0000256" key="11">
    <source>
        <dbReference type="ARBA" id="ARBA00023237"/>
    </source>
</evidence>
<keyword evidence="5" id="KW-0410">Iron transport</keyword>
<evidence type="ECO:0000256" key="6">
    <source>
        <dbReference type="ARBA" id="ARBA00022692"/>
    </source>
</evidence>
<dbReference type="GO" id="GO:0015344">
    <property type="term" value="F:siderophore uptake transmembrane transporter activity"/>
    <property type="evidence" value="ECO:0007669"/>
    <property type="project" value="TreeGrafter"/>
</dbReference>
<protein>
    <recommendedName>
        <fullName evidence="14">Secretin/TonB short N-terminal domain-containing protein</fullName>
    </recommendedName>
</protein>
<evidence type="ECO:0000256" key="8">
    <source>
        <dbReference type="ARBA" id="ARBA00023077"/>
    </source>
</evidence>
<dbReference type="SMART" id="SM00965">
    <property type="entry name" value="STN"/>
    <property type="match status" value="1"/>
</dbReference>
<evidence type="ECO:0000256" key="4">
    <source>
        <dbReference type="ARBA" id="ARBA00022452"/>
    </source>
</evidence>
<evidence type="ECO:0000256" key="2">
    <source>
        <dbReference type="ARBA" id="ARBA00009810"/>
    </source>
</evidence>
<keyword evidence="7" id="KW-0408">Iron</keyword>
<dbReference type="AlphaFoldDB" id="A0A8D5G2L3"/>
<evidence type="ECO:0000256" key="3">
    <source>
        <dbReference type="ARBA" id="ARBA00022448"/>
    </source>
</evidence>
<dbReference type="Pfam" id="PF00593">
    <property type="entry name" value="TonB_dep_Rec_b-barrel"/>
    <property type="match status" value="1"/>
</dbReference>
<evidence type="ECO:0000256" key="13">
    <source>
        <dbReference type="RuleBase" id="RU003357"/>
    </source>
</evidence>
<accession>A0A8D5G2L3</accession>
<dbReference type="Gene3D" id="3.55.50.30">
    <property type="match status" value="1"/>
</dbReference>
<dbReference type="Proteomes" id="UP000826722">
    <property type="component" value="Chromosome"/>
</dbReference>
<dbReference type="PROSITE" id="PS52016">
    <property type="entry name" value="TONB_DEPENDENT_REC_3"/>
    <property type="match status" value="1"/>
</dbReference>
<dbReference type="InterPro" id="IPR012910">
    <property type="entry name" value="Plug_dom"/>
</dbReference>
<evidence type="ECO:0000256" key="10">
    <source>
        <dbReference type="ARBA" id="ARBA00023170"/>
    </source>
</evidence>
<organism evidence="15 16">
    <name type="scientific">Methyloradius palustris</name>
    <dbReference type="NCBI Taxonomy" id="2778876"/>
    <lineage>
        <taxon>Bacteria</taxon>
        <taxon>Pseudomonadati</taxon>
        <taxon>Pseudomonadota</taxon>
        <taxon>Betaproteobacteria</taxon>
        <taxon>Nitrosomonadales</taxon>
        <taxon>Methylophilaceae</taxon>
        <taxon>Methyloradius</taxon>
    </lineage>
</organism>
<name>A0A8D5G2L3_9PROT</name>
<keyword evidence="6 12" id="KW-0812">Transmembrane</keyword>
<dbReference type="GO" id="GO:0009279">
    <property type="term" value="C:cell outer membrane"/>
    <property type="evidence" value="ECO:0007669"/>
    <property type="project" value="UniProtKB-SubCell"/>
</dbReference>
<keyword evidence="5" id="KW-0406">Ion transport</keyword>
<evidence type="ECO:0000256" key="1">
    <source>
        <dbReference type="ARBA" id="ARBA00004571"/>
    </source>
</evidence>
<keyword evidence="11 12" id="KW-0998">Cell outer membrane</keyword>
<evidence type="ECO:0000256" key="7">
    <source>
        <dbReference type="ARBA" id="ARBA00023004"/>
    </source>
</evidence>
<evidence type="ECO:0000256" key="5">
    <source>
        <dbReference type="ARBA" id="ARBA00022496"/>
    </source>
</evidence>
<keyword evidence="16" id="KW-1185">Reference proteome</keyword>
<comment type="similarity">
    <text evidence="2 12 13">Belongs to the TonB-dependent receptor family.</text>
</comment>
<dbReference type="InterPro" id="IPR037066">
    <property type="entry name" value="Plug_dom_sf"/>
</dbReference>
<dbReference type="PANTHER" id="PTHR30069:SF39">
    <property type="entry name" value="BLL6183 PROTEIN"/>
    <property type="match status" value="1"/>
</dbReference>
<dbReference type="InterPro" id="IPR000531">
    <property type="entry name" value="Beta-barrel_TonB"/>
</dbReference>
<dbReference type="EMBL" id="AP024110">
    <property type="protein sequence ID" value="BCM24525.1"/>
    <property type="molecule type" value="Genomic_DNA"/>
</dbReference>
<sequence>MSEEIKPENTKYYDIPMGSLGQALSSFAGKAGVTLSFDPSLTQNKTSSPVKGVYDINSGFKTILKDSGLTAISDGNGGYYLQKLPEIKGDSNLPLDIKLETVNVRAKRFYEVGPLPGLGLTEEEIPGNVQSISAQEIKEAHSLSITDLMNKKLQSVNVNDYQGNPFQMDVTYRGFTAGPQIGTPQGLSVFLDGVRVNEPFGDVVNWDMIPMNALAGIDVIPGSNPIFGLNTLGGAITLKTKDGFNNAGMSAEVLTGSFGRKYLQAEAGWNNGTVALFGAGNFFMEDGWRENSPSKVNQVFGKASYRGDQLDVSLSTLLVGTNLVGNGLIPNQMYQQDRSSTFTSEDTTDNKLSQFQLSSNYFVNDNFSITGQIYRRNSNRHAVGADAYTDGFPDTQQVLRNLAPGEQASCQFLSTNSYHLPDYYVFALSDPFDTSSNPFIQDYMANGANPGYDLQAAIALYAPNAKNGTLTSEYAQAAQQSFNYWKNTTDQNLFNSANIPVPVGQGTVLPNGDVSYSTLGPLYDALRANALDLDNTGFEASQNFFYDSNGVKHVVLTVSPINKAVCEGGQVDLVDPQYFNRNPDGHISGQPGVVEGTPTSVITDNRINQQVDGGSVQLNWNFDKHKFMVGASIDIAKTTYSNTQQLGLLDDSRMAYLAPDQIRDQYVAATTPISNNNFGGTSTTKSLYASETWSPIDTLHFTGAARYNITNVKNTVATRTAFTFYELANYVSLPDFFNLCLGSISNCPSTGYKLSDGSQLLKPAETERFSFYSLNPSLGLSWQATKALNFYTNWAQGTRTPSVVELGCAYDRTQVYAGQGNGGAIYADKSLVENRSCTLPTTLSGDPYLPQIKATTYDIGFRGTIGENMKWNIGAYQTDLKDDIYLITVGGANSFFDTIGNTQRRGIEAGFSGKKDRLSFGVNYALTDATFQNTFNMISQNNSSAVQGGVNGIASEAFKQITVHPGDRMPGIPLHNINLNAGYDVTDNWRVSLSAVLHSGSYLRGNENNQHQPGVTEYYTVNGVTVPRQPFDNPGKVPGYGVVNFQTSYQLNKEWSATLLVNNIFDKEYFSAGRLGRNPFSPSINGAIGPGGYNYNSDDWLSANFLAPGAPRATWVTLRYEFAPDKN</sequence>
<reference evidence="15" key="1">
    <citation type="journal article" date="2021" name="Arch. Microbiol.">
        <title>Methyloradius palustris gen. nov., sp. nov., a methanol-oxidizing bacterium isolated from snow.</title>
        <authorList>
            <person name="Miyadera T."/>
            <person name="Kojima H."/>
            <person name="Fukui M."/>
        </authorList>
    </citation>
    <scope>NUCLEOTIDE SEQUENCE</scope>
    <source>
        <strain evidence="15">Zm11</strain>
    </source>
</reference>
<keyword evidence="8 13" id="KW-0798">TonB box</keyword>
<dbReference type="GO" id="GO:0044718">
    <property type="term" value="P:siderophore transmembrane transport"/>
    <property type="evidence" value="ECO:0007669"/>
    <property type="project" value="TreeGrafter"/>
</dbReference>
<dbReference type="PANTHER" id="PTHR30069">
    <property type="entry name" value="TONB-DEPENDENT OUTER MEMBRANE RECEPTOR"/>
    <property type="match status" value="1"/>
</dbReference>
<keyword evidence="4 12" id="KW-1134">Transmembrane beta strand</keyword>
<proteinExistence type="inferred from homology"/>
<dbReference type="InterPro" id="IPR036942">
    <property type="entry name" value="Beta-barrel_TonB_sf"/>
</dbReference>
<dbReference type="Gene3D" id="2.170.130.10">
    <property type="entry name" value="TonB-dependent receptor, plug domain"/>
    <property type="match status" value="1"/>
</dbReference>
<evidence type="ECO:0000256" key="12">
    <source>
        <dbReference type="PROSITE-ProRule" id="PRU01360"/>
    </source>
</evidence>
<evidence type="ECO:0000259" key="14">
    <source>
        <dbReference type="SMART" id="SM00965"/>
    </source>
</evidence>
<feature type="domain" description="Secretin/TonB short N-terminal" evidence="14">
    <location>
        <begin position="33"/>
        <end position="84"/>
    </location>
</feature>
<evidence type="ECO:0000313" key="16">
    <source>
        <dbReference type="Proteomes" id="UP000826722"/>
    </source>
</evidence>
<evidence type="ECO:0000256" key="9">
    <source>
        <dbReference type="ARBA" id="ARBA00023136"/>
    </source>
</evidence>
<dbReference type="InterPro" id="IPR039426">
    <property type="entry name" value="TonB-dep_rcpt-like"/>
</dbReference>
<keyword evidence="3 12" id="KW-0813">Transport</keyword>
<dbReference type="InterPro" id="IPR011662">
    <property type="entry name" value="Secretin/TonB_short_N"/>
</dbReference>
<dbReference type="Gene3D" id="2.40.170.20">
    <property type="entry name" value="TonB-dependent receptor, beta-barrel domain"/>
    <property type="match status" value="1"/>
</dbReference>
<keyword evidence="9 12" id="KW-0472">Membrane</keyword>
<evidence type="ECO:0000313" key="15">
    <source>
        <dbReference type="EMBL" id="BCM24525.1"/>
    </source>
</evidence>
<comment type="subcellular location">
    <subcellularLocation>
        <location evidence="1 12">Cell outer membrane</location>
        <topology evidence="1 12">Multi-pass membrane protein</topology>
    </subcellularLocation>
</comment>
<keyword evidence="10" id="KW-0675">Receptor</keyword>
<gene>
    <name evidence="15" type="ORF">ZMTM_07840</name>
</gene>
<dbReference type="KEGG" id="mpau:ZMTM_07840"/>
<dbReference type="SUPFAM" id="SSF56935">
    <property type="entry name" value="Porins"/>
    <property type="match status" value="1"/>
</dbReference>
<dbReference type="Pfam" id="PF07715">
    <property type="entry name" value="Plug"/>
    <property type="match status" value="1"/>
</dbReference>